<evidence type="ECO:0000256" key="7">
    <source>
        <dbReference type="ARBA" id="ARBA00023235"/>
    </source>
</evidence>
<proteinExistence type="inferred from homology"/>
<dbReference type="EC" id="5.2.1.8" evidence="9"/>
<dbReference type="KEGG" id="mefw:F1737_04950"/>
<evidence type="ECO:0000256" key="3">
    <source>
        <dbReference type="ARBA" id="ARBA00006577"/>
    </source>
</evidence>
<evidence type="ECO:0000256" key="2">
    <source>
        <dbReference type="ARBA" id="ARBA00004496"/>
    </source>
</evidence>
<reference evidence="11 12" key="1">
    <citation type="submission" date="2019-09" db="EMBL/GenBank/DDBJ databases">
        <title>The complete genome of Methanoplanus sp. FWC-SCC4.</title>
        <authorList>
            <person name="Chen S.-C."/>
            <person name="Zhou Y.-Z."/>
            <person name="Lai M.-C."/>
        </authorList>
    </citation>
    <scope>NUCLEOTIDE SEQUENCE [LARGE SCALE GENOMIC DNA]</scope>
    <source>
        <strain evidence="11 12">FWC-SCC4</strain>
    </source>
</reference>
<evidence type="ECO:0000256" key="1">
    <source>
        <dbReference type="ARBA" id="ARBA00000971"/>
    </source>
</evidence>
<dbReference type="Gene3D" id="3.10.50.40">
    <property type="match status" value="1"/>
</dbReference>
<sequence length="162" mass="17642">MTVLTAGCTQSAENNTDSARYGDTVEVYYTGTLDDGTVFDQSVKGNGTPLKFVLGKKQMISGFEKAVVGMKEGEIKTVTLTPDEAYGERDENLTFIAGRDQFPESFELEKGKSFGMSGNDGSVYQVTITDFNESEVTLDANHPLAGKNLTFEITLDKLISPR</sequence>
<organism evidence="11 12">
    <name type="scientific">Methanochimaera problematica</name>
    <dbReference type="NCBI Taxonomy" id="2609417"/>
    <lineage>
        <taxon>Archaea</taxon>
        <taxon>Methanobacteriati</taxon>
        <taxon>Methanobacteriota</taxon>
        <taxon>Stenosarchaea group</taxon>
        <taxon>Methanomicrobia</taxon>
        <taxon>Methanomicrobiales</taxon>
        <taxon>Methanomicrobiaceae</taxon>
        <taxon>Methanochimaera</taxon>
    </lineage>
</organism>
<dbReference type="PANTHER" id="PTHR47861:SF3">
    <property type="entry name" value="FKBP-TYPE PEPTIDYL-PROLYL CIS-TRANS ISOMERASE SLYD"/>
    <property type="match status" value="1"/>
</dbReference>
<comment type="similarity">
    <text evidence="3 9">Belongs to the FKBP-type PPIase family.</text>
</comment>
<gene>
    <name evidence="11" type="ORF">F1737_04950</name>
</gene>
<dbReference type="GO" id="GO:0005737">
    <property type="term" value="C:cytoplasm"/>
    <property type="evidence" value="ECO:0007669"/>
    <property type="project" value="UniProtKB-SubCell"/>
</dbReference>
<evidence type="ECO:0000256" key="5">
    <source>
        <dbReference type="ARBA" id="ARBA00023110"/>
    </source>
</evidence>
<evidence type="ECO:0000313" key="12">
    <source>
        <dbReference type="Proteomes" id="UP001301797"/>
    </source>
</evidence>
<evidence type="ECO:0000256" key="9">
    <source>
        <dbReference type="RuleBase" id="RU003915"/>
    </source>
</evidence>
<dbReference type="InterPro" id="IPR001179">
    <property type="entry name" value="PPIase_FKBP_dom"/>
</dbReference>
<comment type="catalytic activity">
    <reaction evidence="1 8 9">
        <text>[protein]-peptidylproline (omega=180) = [protein]-peptidylproline (omega=0)</text>
        <dbReference type="Rhea" id="RHEA:16237"/>
        <dbReference type="Rhea" id="RHEA-COMP:10747"/>
        <dbReference type="Rhea" id="RHEA-COMP:10748"/>
        <dbReference type="ChEBI" id="CHEBI:83833"/>
        <dbReference type="ChEBI" id="CHEBI:83834"/>
        <dbReference type="EC" id="5.2.1.8"/>
    </reaction>
</comment>
<dbReference type="PANTHER" id="PTHR47861">
    <property type="entry name" value="FKBP-TYPE PEPTIDYL-PROLYL CIS-TRANS ISOMERASE SLYD"/>
    <property type="match status" value="1"/>
</dbReference>
<keyword evidence="4" id="KW-0963">Cytoplasm</keyword>
<evidence type="ECO:0000256" key="8">
    <source>
        <dbReference type="PROSITE-ProRule" id="PRU00277"/>
    </source>
</evidence>
<evidence type="ECO:0000256" key="6">
    <source>
        <dbReference type="ARBA" id="ARBA00023186"/>
    </source>
</evidence>
<dbReference type="SUPFAM" id="SSF54534">
    <property type="entry name" value="FKBP-like"/>
    <property type="match status" value="1"/>
</dbReference>
<evidence type="ECO:0000313" key="11">
    <source>
        <dbReference type="EMBL" id="WOF17300.1"/>
    </source>
</evidence>
<protein>
    <recommendedName>
        <fullName evidence="9">Peptidyl-prolyl cis-trans isomerase</fullName>
        <ecNumber evidence="9">5.2.1.8</ecNumber>
    </recommendedName>
</protein>
<dbReference type="InterPro" id="IPR046357">
    <property type="entry name" value="PPIase_dom_sf"/>
</dbReference>
<keyword evidence="6" id="KW-0143">Chaperone</keyword>
<evidence type="ECO:0000256" key="4">
    <source>
        <dbReference type="ARBA" id="ARBA00022490"/>
    </source>
</evidence>
<keyword evidence="12" id="KW-1185">Reference proteome</keyword>
<dbReference type="PROSITE" id="PS50059">
    <property type="entry name" value="FKBP_PPIASE"/>
    <property type="match status" value="1"/>
</dbReference>
<comment type="subcellular location">
    <subcellularLocation>
        <location evidence="2">Cytoplasm</location>
    </subcellularLocation>
</comment>
<keyword evidence="7 8" id="KW-0413">Isomerase</keyword>
<name>A0AA97FDA6_9EURY</name>
<keyword evidence="5 8" id="KW-0697">Rotamase</keyword>
<dbReference type="Pfam" id="PF00254">
    <property type="entry name" value="FKBP_C"/>
    <property type="match status" value="1"/>
</dbReference>
<dbReference type="Proteomes" id="UP001301797">
    <property type="component" value="Chromosome"/>
</dbReference>
<accession>A0AA97FDA6</accession>
<dbReference type="GO" id="GO:0003755">
    <property type="term" value="F:peptidyl-prolyl cis-trans isomerase activity"/>
    <property type="evidence" value="ECO:0007669"/>
    <property type="project" value="UniProtKB-UniRule"/>
</dbReference>
<feature type="domain" description="PPIase FKBP-type" evidence="10">
    <location>
        <begin position="22"/>
        <end position="108"/>
    </location>
</feature>
<dbReference type="AlphaFoldDB" id="A0AA97FDA6"/>
<evidence type="ECO:0000259" key="10">
    <source>
        <dbReference type="PROSITE" id="PS50059"/>
    </source>
</evidence>
<dbReference type="GO" id="GO:0042026">
    <property type="term" value="P:protein refolding"/>
    <property type="evidence" value="ECO:0007669"/>
    <property type="project" value="UniProtKB-ARBA"/>
</dbReference>
<dbReference type="EMBL" id="CP043875">
    <property type="protein sequence ID" value="WOF17300.1"/>
    <property type="molecule type" value="Genomic_DNA"/>
</dbReference>